<dbReference type="InterPro" id="IPR001638">
    <property type="entry name" value="Solute-binding_3/MltF_N"/>
</dbReference>
<evidence type="ECO:0000313" key="3">
    <source>
        <dbReference type="EMBL" id="MBM7061437.1"/>
    </source>
</evidence>
<evidence type="ECO:0000259" key="2">
    <source>
        <dbReference type="SMART" id="SM00062"/>
    </source>
</evidence>
<gene>
    <name evidence="3" type="ORF">JQX08_12045</name>
</gene>
<dbReference type="RefSeq" id="WP_205348618.1">
    <property type="nucleotide sequence ID" value="NZ_JAFEUP010000003.1"/>
</dbReference>
<dbReference type="Gene3D" id="3.40.190.10">
    <property type="entry name" value="Periplasmic binding protein-like II"/>
    <property type="match status" value="2"/>
</dbReference>
<dbReference type="Proteomes" id="UP000717995">
    <property type="component" value="Unassembled WGS sequence"/>
</dbReference>
<evidence type="ECO:0000256" key="1">
    <source>
        <dbReference type="SAM" id="SignalP"/>
    </source>
</evidence>
<dbReference type="EMBL" id="JAFEUP010000003">
    <property type="protein sequence ID" value="MBM7061437.1"/>
    <property type="molecule type" value="Genomic_DNA"/>
</dbReference>
<feature type="domain" description="Solute-binding protein family 3/N-terminal" evidence="2">
    <location>
        <begin position="26"/>
        <end position="239"/>
    </location>
</feature>
<proteinExistence type="predicted"/>
<protein>
    <submittedName>
        <fullName evidence="3">Transporter substrate-binding domain-containing protein</fullName>
    </submittedName>
</protein>
<reference evidence="3 4" key="1">
    <citation type="submission" date="2021-02" db="EMBL/GenBank/DDBJ databases">
        <authorList>
            <person name="Lee D.-H."/>
        </authorList>
    </citation>
    <scope>NUCLEOTIDE SEQUENCE [LARGE SCALE GENOMIC DNA]</scope>
    <source>
        <strain evidence="3 4">UL073</strain>
    </source>
</reference>
<dbReference type="SUPFAM" id="SSF53850">
    <property type="entry name" value="Periplasmic binding protein-like II"/>
    <property type="match status" value="1"/>
</dbReference>
<keyword evidence="4" id="KW-1185">Reference proteome</keyword>
<accession>A0ABS2IEC6</accession>
<sequence length="267" mass="29348">MRTLKCLPLLLALAAGMTFAAPPVAPVVVGFYDFPPSIYTDADGKPQGPMVEMMRLLLERAGYPLELRSLPSARLYTGLQDGSVQIWAGPHKELLKAHVLTGQQQLSAINLNLYYRADMPRPQVPVDLIGRELVMISGYNYSASINQYLNDPGMGIGQHRTRSHDSALEMLLRRRGDYLLDYSIAVDDAAQSLGVAVPPHVELERLPLYLHVSRHQPHAAKLLHDLDAAYLALEREGVDLSMPGDPDYQRRGLAREVGSAISGSSGQ</sequence>
<comment type="caution">
    <text evidence="3">The sequence shown here is derived from an EMBL/GenBank/DDBJ whole genome shotgun (WGS) entry which is preliminary data.</text>
</comment>
<name>A0ABS2IEC6_9GAMM</name>
<evidence type="ECO:0000313" key="4">
    <source>
        <dbReference type="Proteomes" id="UP000717995"/>
    </source>
</evidence>
<keyword evidence="1" id="KW-0732">Signal</keyword>
<organism evidence="3 4">
    <name type="scientific">Zestomonas insulae</name>
    <dbReference type="NCBI Taxonomy" id="2809017"/>
    <lineage>
        <taxon>Bacteria</taxon>
        <taxon>Pseudomonadati</taxon>
        <taxon>Pseudomonadota</taxon>
        <taxon>Gammaproteobacteria</taxon>
        <taxon>Pseudomonadales</taxon>
        <taxon>Pseudomonadaceae</taxon>
        <taxon>Zestomonas</taxon>
    </lineage>
</organism>
<feature type="chain" id="PRO_5045874301" evidence="1">
    <location>
        <begin position="21"/>
        <end position="267"/>
    </location>
</feature>
<dbReference type="SMART" id="SM00062">
    <property type="entry name" value="PBPb"/>
    <property type="match status" value="1"/>
</dbReference>
<dbReference type="Pfam" id="PF00497">
    <property type="entry name" value="SBP_bac_3"/>
    <property type="match status" value="1"/>
</dbReference>
<feature type="signal peptide" evidence="1">
    <location>
        <begin position="1"/>
        <end position="20"/>
    </location>
</feature>